<dbReference type="GO" id="GO:0007165">
    <property type="term" value="P:signal transduction"/>
    <property type="evidence" value="ECO:0007669"/>
    <property type="project" value="InterPro"/>
</dbReference>
<dbReference type="GO" id="GO:0005829">
    <property type="term" value="C:cytosol"/>
    <property type="evidence" value="ECO:0007669"/>
    <property type="project" value="TreeGrafter"/>
</dbReference>
<gene>
    <name evidence="2" type="primary">cheW-2</name>
    <name evidence="2" type="ORF">Heshes_00670</name>
    <name evidence="3" type="ORF">SAMN04489725_10470</name>
</gene>
<evidence type="ECO:0000313" key="4">
    <source>
        <dbReference type="Proteomes" id="UP000182589"/>
    </source>
</evidence>
<organism evidence="3 4">
    <name type="scientific">Alicyclobacillus hesperidum</name>
    <dbReference type="NCBI Taxonomy" id="89784"/>
    <lineage>
        <taxon>Bacteria</taxon>
        <taxon>Bacillati</taxon>
        <taxon>Bacillota</taxon>
        <taxon>Bacilli</taxon>
        <taxon>Bacillales</taxon>
        <taxon>Alicyclobacillaceae</taxon>
        <taxon>Alicyclobacillus</taxon>
    </lineage>
</organism>
<evidence type="ECO:0000259" key="1">
    <source>
        <dbReference type="PROSITE" id="PS50851"/>
    </source>
</evidence>
<sequence>MAQQYVVMKMGKELYGAPVMQVVSVERMMDITPVPRTLSFIKGVVNLRGTVTPVIDLRERVGLSATERLDSDAMRIVIVEVDTMLVGMIVDSVEDVVTVDESQVSAPPEVVGGLRAVYLHGVAQLDERLLVLLNLNRILSDVEVDQLREVEKRVHG</sequence>
<dbReference type="PANTHER" id="PTHR22617:SF23">
    <property type="entry name" value="CHEMOTAXIS PROTEIN CHEW"/>
    <property type="match status" value="1"/>
</dbReference>
<protein>
    <submittedName>
        <fullName evidence="2 3">Chemotaxis protein CheW</fullName>
    </submittedName>
</protein>
<dbReference type="AlphaFoldDB" id="A0A1H2SHL5"/>
<proteinExistence type="predicted"/>
<reference evidence="4" key="1">
    <citation type="submission" date="2016-10" db="EMBL/GenBank/DDBJ databases">
        <authorList>
            <person name="Varghese N."/>
        </authorList>
    </citation>
    <scope>NUCLEOTIDE SEQUENCE [LARGE SCALE GENOMIC DNA]</scope>
    <source>
        <strain evidence="4">DSM 12489</strain>
    </source>
</reference>
<keyword evidence="4" id="KW-1185">Reference proteome</keyword>
<dbReference type="RefSeq" id="WP_074692288.1">
    <property type="nucleotide sequence ID" value="NZ_BSRA01000001.1"/>
</dbReference>
<dbReference type="Proteomes" id="UP001157137">
    <property type="component" value="Unassembled WGS sequence"/>
</dbReference>
<reference evidence="3" key="2">
    <citation type="submission" date="2016-10" db="EMBL/GenBank/DDBJ databases">
        <authorList>
            <person name="de Groot N.N."/>
        </authorList>
    </citation>
    <scope>NUCLEOTIDE SEQUENCE [LARGE SCALE GENOMIC DNA]</scope>
    <source>
        <strain evidence="3">DSM 12489</strain>
    </source>
</reference>
<evidence type="ECO:0000313" key="3">
    <source>
        <dbReference type="EMBL" id="SDW31110.1"/>
    </source>
</evidence>
<feature type="domain" description="CheW-like" evidence="1">
    <location>
        <begin position="2"/>
        <end position="144"/>
    </location>
</feature>
<dbReference type="EMBL" id="BSRA01000001">
    <property type="protein sequence ID" value="GLV12383.1"/>
    <property type="molecule type" value="Genomic_DNA"/>
</dbReference>
<dbReference type="InterPro" id="IPR002545">
    <property type="entry name" value="CheW-lke_dom"/>
</dbReference>
<evidence type="ECO:0000313" key="2">
    <source>
        <dbReference type="EMBL" id="GLV12383.1"/>
    </source>
</evidence>
<dbReference type="PANTHER" id="PTHR22617">
    <property type="entry name" value="CHEMOTAXIS SENSOR HISTIDINE KINASE-RELATED"/>
    <property type="match status" value="1"/>
</dbReference>
<dbReference type="Proteomes" id="UP000182589">
    <property type="component" value="Unassembled WGS sequence"/>
</dbReference>
<dbReference type="Pfam" id="PF01584">
    <property type="entry name" value="CheW"/>
    <property type="match status" value="1"/>
</dbReference>
<dbReference type="SUPFAM" id="SSF50341">
    <property type="entry name" value="CheW-like"/>
    <property type="match status" value="1"/>
</dbReference>
<dbReference type="Gene3D" id="2.40.50.180">
    <property type="entry name" value="CheA-289, Domain 4"/>
    <property type="match status" value="1"/>
</dbReference>
<dbReference type="PROSITE" id="PS50851">
    <property type="entry name" value="CHEW"/>
    <property type="match status" value="1"/>
</dbReference>
<dbReference type="STRING" id="89784.SAMN04489725_10470"/>
<dbReference type="GO" id="GO:0006935">
    <property type="term" value="P:chemotaxis"/>
    <property type="evidence" value="ECO:0007669"/>
    <property type="project" value="InterPro"/>
</dbReference>
<dbReference type="InterPro" id="IPR039315">
    <property type="entry name" value="CheW"/>
</dbReference>
<name>A0A1H2SHL5_9BACL</name>
<reference evidence="2" key="3">
    <citation type="submission" date="2023-02" db="EMBL/GenBank/DDBJ databases">
        <title>Proposal of a novel subspecies: Alicyclobacillus hesperidum subspecies aegle.</title>
        <authorList>
            <person name="Goto K."/>
            <person name="Fujii T."/>
            <person name="Yasui K."/>
            <person name="Mochida K."/>
            <person name="Kato-Tanaka Y."/>
            <person name="Morohoshi S."/>
            <person name="An S.Y."/>
            <person name="Kasai H."/>
            <person name="Yokota A."/>
        </authorList>
    </citation>
    <scope>NUCLEOTIDE SEQUENCE</scope>
    <source>
        <strain evidence="2">DSM 12766</strain>
    </source>
</reference>
<dbReference type="SMART" id="SM00260">
    <property type="entry name" value="CheW"/>
    <property type="match status" value="1"/>
</dbReference>
<dbReference type="InterPro" id="IPR036061">
    <property type="entry name" value="CheW-like_dom_sf"/>
</dbReference>
<accession>A0A1H2SHL5</accession>
<dbReference type="EMBL" id="FNOJ01000004">
    <property type="protein sequence ID" value="SDW31110.1"/>
    <property type="molecule type" value="Genomic_DNA"/>
</dbReference>
<dbReference type="Gene3D" id="2.30.30.40">
    <property type="entry name" value="SH3 Domains"/>
    <property type="match status" value="1"/>
</dbReference>